<dbReference type="STRING" id="1317125.SAMN05444128_0058"/>
<dbReference type="EMBL" id="FTPP01000001">
    <property type="protein sequence ID" value="SIT74024.1"/>
    <property type="molecule type" value="Genomic_DNA"/>
</dbReference>
<reference evidence="2" key="1">
    <citation type="submission" date="2017-01" db="EMBL/GenBank/DDBJ databases">
        <authorList>
            <person name="Varghese N."/>
            <person name="Submissions S."/>
        </authorList>
    </citation>
    <scope>NUCLEOTIDE SEQUENCE [LARGE SCALE GENOMIC DNA]</scope>
    <source>
        <strain evidence="2">LP100</strain>
    </source>
</reference>
<accession>A0A1R3W8F3</accession>
<evidence type="ECO:0000313" key="2">
    <source>
        <dbReference type="Proteomes" id="UP000187181"/>
    </source>
</evidence>
<keyword evidence="2" id="KW-1185">Reference proteome</keyword>
<dbReference type="AlphaFoldDB" id="A0A1R3W8F3"/>
<dbReference type="Proteomes" id="UP000187181">
    <property type="component" value="Unassembled WGS sequence"/>
</dbReference>
<proteinExistence type="predicted"/>
<sequence>MQRASAALVTSVCMEKNRMDKISFILDETDQLLLLHEWETVFLLEKRDNSVLWKEKYVGDPTCGLIDKDNKWAVVAGDHLTIWSQGKALNVAGLADIHSIRLEKADTLKVLIDPWSTRSAVWKVNVKTLEKSKIRDFSEYRDKPYTEEVKW</sequence>
<evidence type="ECO:0000313" key="1">
    <source>
        <dbReference type="EMBL" id="SIT74024.1"/>
    </source>
</evidence>
<gene>
    <name evidence="1" type="ORF">SAMN05444128_0058</name>
</gene>
<organism evidence="1 2">
    <name type="scientific">Pontibacter indicus</name>
    <dbReference type="NCBI Taxonomy" id="1317125"/>
    <lineage>
        <taxon>Bacteria</taxon>
        <taxon>Pseudomonadati</taxon>
        <taxon>Bacteroidota</taxon>
        <taxon>Cytophagia</taxon>
        <taxon>Cytophagales</taxon>
        <taxon>Hymenobacteraceae</taxon>
        <taxon>Pontibacter</taxon>
    </lineage>
</organism>
<protein>
    <submittedName>
        <fullName evidence="1">Uncharacterized protein</fullName>
    </submittedName>
</protein>
<name>A0A1R3W8F3_9BACT</name>